<accession>A0ABW4MDK6</accession>
<evidence type="ECO:0000313" key="8">
    <source>
        <dbReference type="EMBL" id="MFD1766982.1"/>
    </source>
</evidence>
<gene>
    <name evidence="8" type="ORF">ACFSAG_09010</name>
</gene>
<dbReference type="RefSeq" id="WP_381513778.1">
    <property type="nucleotide sequence ID" value="NZ_JBHUEL010000008.1"/>
</dbReference>
<evidence type="ECO:0000256" key="1">
    <source>
        <dbReference type="ARBA" id="ARBA00004141"/>
    </source>
</evidence>
<sequence length="309" mass="32731">MAAKFSDTETSPRPVLGILLRLAAMAILSLMFALVKLAGERGIHLTESLFYRQLAGLPVAIAWLWWTGALASIRTTRPLQHGIRMVLGASAMALNFSAMLLLPMAEATTFGFAAQIFATILAALLLGEPTGRYRWGAVALGFVGVLIALQPGGEAIPLQGAAVALVGALVTAGVIIQLRRMAQTEPAGAIVFWFSLTSLVPLGIAVLLFGKNHDAESWAILAGLSLAGAVAQILLTASLRHASVAAIMTMDYSALLWSAFIGFAVFGEIPSYSIWLGAPLIIGAGLIIAWREQYLARKRAMEAAEYPFG</sequence>
<feature type="transmembrane region" description="Helical" evidence="6">
    <location>
        <begin position="244"/>
        <end position="266"/>
    </location>
</feature>
<feature type="transmembrane region" description="Helical" evidence="6">
    <location>
        <begin position="108"/>
        <end position="126"/>
    </location>
</feature>
<evidence type="ECO:0000256" key="2">
    <source>
        <dbReference type="ARBA" id="ARBA00009853"/>
    </source>
</evidence>
<dbReference type="SUPFAM" id="SSF103481">
    <property type="entry name" value="Multidrug resistance efflux transporter EmrE"/>
    <property type="match status" value="2"/>
</dbReference>
<keyword evidence="5 6" id="KW-0472">Membrane</keyword>
<keyword evidence="3 6" id="KW-0812">Transmembrane</keyword>
<comment type="subcellular location">
    <subcellularLocation>
        <location evidence="1">Membrane</location>
        <topology evidence="1">Multi-pass membrane protein</topology>
    </subcellularLocation>
</comment>
<feature type="transmembrane region" description="Helical" evidence="6">
    <location>
        <begin position="190"/>
        <end position="209"/>
    </location>
</feature>
<dbReference type="InterPro" id="IPR000620">
    <property type="entry name" value="EamA_dom"/>
</dbReference>
<keyword evidence="4 6" id="KW-1133">Transmembrane helix</keyword>
<evidence type="ECO:0000256" key="3">
    <source>
        <dbReference type="ARBA" id="ARBA00022692"/>
    </source>
</evidence>
<evidence type="ECO:0000256" key="5">
    <source>
        <dbReference type="ARBA" id="ARBA00023136"/>
    </source>
</evidence>
<organism evidence="8 9">
    <name type="scientific">Sphingorhabdus buctiana</name>
    <dbReference type="NCBI Taxonomy" id="1508805"/>
    <lineage>
        <taxon>Bacteria</taxon>
        <taxon>Pseudomonadati</taxon>
        <taxon>Pseudomonadota</taxon>
        <taxon>Alphaproteobacteria</taxon>
        <taxon>Sphingomonadales</taxon>
        <taxon>Sphingomonadaceae</taxon>
        <taxon>Sphingorhabdus</taxon>
    </lineage>
</organism>
<feature type="transmembrane region" description="Helical" evidence="6">
    <location>
        <begin position="55"/>
        <end position="73"/>
    </location>
</feature>
<keyword evidence="9" id="KW-1185">Reference proteome</keyword>
<name>A0ABW4MDK6_9SPHN</name>
<evidence type="ECO:0000313" key="9">
    <source>
        <dbReference type="Proteomes" id="UP001597215"/>
    </source>
</evidence>
<dbReference type="InterPro" id="IPR037185">
    <property type="entry name" value="EmrE-like"/>
</dbReference>
<comment type="caution">
    <text evidence="8">The sequence shown here is derived from an EMBL/GenBank/DDBJ whole genome shotgun (WGS) entry which is preliminary data.</text>
</comment>
<reference evidence="9" key="1">
    <citation type="journal article" date="2019" name="Int. J. Syst. Evol. Microbiol.">
        <title>The Global Catalogue of Microorganisms (GCM) 10K type strain sequencing project: providing services to taxonomists for standard genome sequencing and annotation.</title>
        <authorList>
            <consortium name="The Broad Institute Genomics Platform"/>
            <consortium name="The Broad Institute Genome Sequencing Center for Infectious Disease"/>
            <person name="Wu L."/>
            <person name="Ma J."/>
        </authorList>
    </citation>
    <scope>NUCLEOTIDE SEQUENCE [LARGE SCALE GENOMIC DNA]</scope>
    <source>
        <strain evidence="9">CGMCC 1.12449</strain>
    </source>
</reference>
<proteinExistence type="inferred from homology"/>
<feature type="transmembrane region" description="Helical" evidence="6">
    <location>
        <begin position="85"/>
        <end position="102"/>
    </location>
</feature>
<feature type="transmembrane region" description="Helical" evidence="6">
    <location>
        <begin position="156"/>
        <end position="178"/>
    </location>
</feature>
<evidence type="ECO:0000259" key="7">
    <source>
        <dbReference type="Pfam" id="PF00892"/>
    </source>
</evidence>
<feature type="transmembrane region" description="Helical" evidence="6">
    <location>
        <begin position="15"/>
        <end position="35"/>
    </location>
</feature>
<dbReference type="EMBL" id="JBHUEL010000008">
    <property type="protein sequence ID" value="MFD1766982.1"/>
    <property type="molecule type" value="Genomic_DNA"/>
</dbReference>
<dbReference type="Proteomes" id="UP001597215">
    <property type="component" value="Unassembled WGS sequence"/>
</dbReference>
<dbReference type="Pfam" id="PF00892">
    <property type="entry name" value="EamA"/>
    <property type="match status" value="2"/>
</dbReference>
<evidence type="ECO:0000256" key="6">
    <source>
        <dbReference type="SAM" id="Phobius"/>
    </source>
</evidence>
<dbReference type="PANTHER" id="PTHR22911">
    <property type="entry name" value="ACYL-MALONYL CONDENSING ENZYME-RELATED"/>
    <property type="match status" value="1"/>
</dbReference>
<protein>
    <submittedName>
        <fullName evidence="8">DMT family transporter</fullName>
    </submittedName>
</protein>
<evidence type="ECO:0000256" key="4">
    <source>
        <dbReference type="ARBA" id="ARBA00022989"/>
    </source>
</evidence>
<feature type="domain" description="EamA" evidence="7">
    <location>
        <begin position="160"/>
        <end position="288"/>
    </location>
</feature>
<feature type="transmembrane region" description="Helical" evidence="6">
    <location>
        <begin position="133"/>
        <end position="150"/>
    </location>
</feature>
<dbReference type="PANTHER" id="PTHR22911:SF6">
    <property type="entry name" value="SOLUTE CARRIER FAMILY 35 MEMBER G1"/>
    <property type="match status" value="1"/>
</dbReference>
<feature type="domain" description="EamA" evidence="7">
    <location>
        <begin position="16"/>
        <end position="148"/>
    </location>
</feature>
<feature type="transmembrane region" description="Helical" evidence="6">
    <location>
        <begin position="215"/>
        <end position="237"/>
    </location>
</feature>
<comment type="similarity">
    <text evidence="2">Belongs to the drug/metabolite transporter (DMT) superfamily. 10 TMS drug/metabolite exporter (DME) (TC 2.A.7.3) family.</text>
</comment>
<feature type="transmembrane region" description="Helical" evidence="6">
    <location>
        <begin position="272"/>
        <end position="290"/>
    </location>
</feature>